<reference evidence="1" key="1">
    <citation type="thesis" date="2020" institute="ProQuest LLC" country="789 East Eisenhower Parkway, Ann Arbor, MI, USA">
        <title>Comparative Genomics and Chromosome Evolution.</title>
        <authorList>
            <person name="Mudd A.B."/>
        </authorList>
    </citation>
    <scope>NUCLEOTIDE SEQUENCE</scope>
    <source>
        <strain evidence="1">HN-11 Male</strain>
        <tissue evidence="1">Kidney and liver</tissue>
    </source>
</reference>
<proteinExistence type="predicted"/>
<evidence type="ECO:0000313" key="1">
    <source>
        <dbReference type="EMBL" id="KAG9460522.1"/>
    </source>
</evidence>
<name>A0A8J6C1Z4_ELECQ</name>
<protein>
    <submittedName>
        <fullName evidence="1">Uncharacterized protein</fullName>
    </submittedName>
</protein>
<evidence type="ECO:0000313" key="2">
    <source>
        <dbReference type="Proteomes" id="UP000770717"/>
    </source>
</evidence>
<dbReference type="Proteomes" id="UP000770717">
    <property type="component" value="Unassembled WGS sequence"/>
</dbReference>
<sequence>MADVCLFRGMRRLMLGNAPNVYLLRKRKARCEQSLTPTDMLYPQEPFTLHRRRLVEVSYILYHSRYIFLYFYTYFNKII</sequence>
<dbReference type="EMBL" id="WNTK01061789">
    <property type="protein sequence ID" value="KAG9460522.1"/>
    <property type="molecule type" value="Genomic_DNA"/>
</dbReference>
<dbReference type="AlphaFoldDB" id="A0A8J6C1Z4"/>
<comment type="caution">
    <text evidence="1">The sequence shown here is derived from an EMBL/GenBank/DDBJ whole genome shotgun (WGS) entry which is preliminary data.</text>
</comment>
<organism evidence="1 2">
    <name type="scientific">Eleutherodactylus coqui</name>
    <name type="common">Puerto Rican coqui</name>
    <dbReference type="NCBI Taxonomy" id="57060"/>
    <lineage>
        <taxon>Eukaryota</taxon>
        <taxon>Metazoa</taxon>
        <taxon>Chordata</taxon>
        <taxon>Craniata</taxon>
        <taxon>Vertebrata</taxon>
        <taxon>Euteleostomi</taxon>
        <taxon>Amphibia</taxon>
        <taxon>Batrachia</taxon>
        <taxon>Anura</taxon>
        <taxon>Neobatrachia</taxon>
        <taxon>Hyloidea</taxon>
        <taxon>Eleutherodactylidae</taxon>
        <taxon>Eleutherodactylinae</taxon>
        <taxon>Eleutherodactylus</taxon>
        <taxon>Eleutherodactylus</taxon>
    </lineage>
</organism>
<accession>A0A8J6C1Z4</accession>
<gene>
    <name evidence="1" type="ORF">GDO78_021288</name>
</gene>
<keyword evidence="2" id="KW-1185">Reference proteome</keyword>